<feature type="compositionally biased region" description="Basic and acidic residues" evidence="6">
    <location>
        <begin position="446"/>
        <end position="475"/>
    </location>
</feature>
<feature type="transmembrane region" description="Helical" evidence="7">
    <location>
        <begin position="105"/>
        <end position="126"/>
    </location>
</feature>
<evidence type="ECO:0000313" key="10">
    <source>
        <dbReference type="Proteomes" id="UP000481861"/>
    </source>
</evidence>
<dbReference type="PANTHER" id="PTHR33048:SF156">
    <property type="entry name" value="INTEGRAL MEMBRANE PROTEIN"/>
    <property type="match status" value="1"/>
</dbReference>
<feature type="transmembrane region" description="Helical" evidence="7">
    <location>
        <begin position="53"/>
        <end position="74"/>
    </location>
</feature>
<dbReference type="InterPro" id="IPR049326">
    <property type="entry name" value="Rhodopsin_dom_fungi"/>
</dbReference>
<evidence type="ECO:0000256" key="4">
    <source>
        <dbReference type="ARBA" id="ARBA00023136"/>
    </source>
</evidence>
<dbReference type="AlphaFoldDB" id="A0A7C8MBI4"/>
<feature type="transmembrane region" description="Helical" evidence="7">
    <location>
        <begin position="133"/>
        <end position="155"/>
    </location>
</feature>
<keyword evidence="4 7" id="KW-0472">Membrane</keyword>
<name>A0A7C8MBI4_9PLEO</name>
<feature type="transmembrane region" description="Helical" evidence="7">
    <location>
        <begin position="183"/>
        <end position="203"/>
    </location>
</feature>
<evidence type="ECO:0000313" key="9">
    <source>
        <dbReference type="EMBL" id="KAF2872721.1"/>
    </source>
</evidence>
<feature type="region of interest" description="Disordered" evidence="6">
    <location>
        <begin position="349"/>
        <end position="486"/>
    </location>
</feature>
<comment type="similarity">
    <text evidence="5">Belongs to the SAT4 family.</text>
</comment>
<dbReference type="OrthoDB" id="5329176at2759"/>
<comment type="caution">
    <text evidence="9">The sequence shown here is derived from an EMBL/GenBank/DDBJ whole genome shotgun (WGS) entry which is preliminary data.</text>
</comment>
<gene>
    <name evidence="9" type="ORF">BDV95DRAFT_395790</name>
</gene>
<dbReference type="InterPro" id="IPR052337">
    <property type="entry name" value="SAT4-like"/>
</dbReference>
<keyword evidence="2 7" id="KW-0812">Transmembrane</keyword>
<keyword evidence="3 7" id="KW-1133">Transmembrane helix</keyword>
<dbReference type="EMBL" id="JAADJZ010000009">
    <property type="protein sequence ID" value="KAF2872721.1"/>
    <property type="molecule type" value="Genomic_DNA"/>
</dbReference>
<feature type="compositionally biased region" description="Polar residues" evidence="6">
    <location>
        <begin position="395"/>
        <end position="413"/>
    </location>
</feature>
<feature type="transmembrane region" description="Helical" evidence="7">
    <location>
        <begin position="19"/>
        <end position="41"/>
    </location>
</feature>
<evidence type="ECO:0000256" key="2">
    <source>
        <dbReference type="ARBA" id="ARBA00022692"/>
    </source>
</evidence>
<dbReference type="GO" id="GO:0016020">
    <property type="term" value="C:membrane"/>
    <property type="evidence" value="ECO:0007669"/>
    <property type="project" value="UniProtKB-SubCell"/>
</dbReference>
<organism evidence="9 10">
    <name type="scientific">Massariosphaeria phaeospora</name>
    <dbReference type="NCBI Taxonomy" id="100035"/>
    <lineage>
        <taxon>Eukaryota</taxon>
        <taxon>Fungi</taxon>
        <taxon>Dikarya</taxon>
        <taxon>Ascomycota</taxon>
        <taxon>Pezizomycotina</taxon>
        <taxon>Dothideomycetes</taxon>
        <taxon>Pleosporomycetidae</taxon>
        <taxon>Pleosporales</taxon>
        <taxon>Pleosporales incertae sedis</taxon>
        <taxon>Massariosphaeria</taxon>
    </lineage>
</organism>
<reference evidence="9 10" key="1">
    <citation type="submission" date="2020-01" db="EMBL/GenBank/DDBJ databases">
        <authorList>
            <consortium name="DOE Joint Genome Institute"/>
            <person name="Haridas S."/>
            <person name="Albert R."/>
            <person name="Binder M."/>
            <person name="Bloem J."/>
            <person name="Labutti K."/>
            <person name="Salamov A."/>
            <person name="Andreopoulos B."/>
            <person name="Baker S.E."/>
            <person name="Barry K."/>
            <person name="Bills G."/>
            <person name="Bluhm B.H."/>
            <person name="Cannon C."/>
            <person name="Castanera R."/>
            <person name="Culley D.E."/>
            <person name="Daum C."/>
            <person name="Ezra D."/>
            <person name="Gonzalez J.B."/>
            <person name="Henrissat B."/>
            <person name="Kuo A."/>
            <person name="Liang C."/>
            <person name="Lipzen A."/>
            <person name="Lutzoni F."/>
            <person name="Magnuson J."/>
            <person name="Mondo S."/>
            <person name="Nolan M."/>
            <person name="Ohm R."/>
            <person name="Pangilinan J."/>
            <person name="Park H.-J.H."/>
            <person name="Ramirez L."/>
            <person name="Alfaro M."/>
            <person name="Sun H."/>
            <person name="Tritt A."/>
            <person name="Yoshinaga Y."/>
            <person name="Zwiers L.-H.L."/>
            <person name="Turgeon B.G."/>
            <person name="Goodwin S.B."/>
            <person name="Spatafora J.W."/>
            <person name="Crous P.W."/>
            <person name="Grigoriev I.V."/>
        </authorList>
    </citation>
    <scope>NUCLEOTIDE SEQUENCE [LARGE SCALE GENOMIC DNA]</scope>
    <source>
        <strain evidence="9 10">CBS 611.86</strain>
    </source>
</reference>
<keyword evidence="10" id="KW-1185">Reference proteome</keyword>
<evidence type="ECO:0000256" key="6">
    <source>
        <dbReference type="SAM" id="MobiDB-lite"/>
    </source>
</evidence>
<dbReference type="PANTHER" id="PTHR33048">
    <property type="entry name" value="PTH11-LIKE INTEGRAL MEMBRANE PROTEIN (AFU_ORTHOLOGUE AFUA_5G11245)"/>
    <property type="match status" value="1"/>
</dbReference>
<feature type="transmembrane region" description="Helical" evidence="7">
    <location>
        <begin position="247"/>
        <end position="272"/>
    </location>
</feature>
<feature type="transmembrane region" description="Helical" evidence="7">
    <location>
        <begin position="215"/>
        <end position="235"/>
    </location>
</feature>
<protein>
    <recommendedName>
        <fullName evidence="8">Rhodopsin domain-containing protein</fullName>
    </recommendedName>
</protein>
<evidence type="ECO:0000259" key="8">
    <source>
        <dbReference type="Pfam" id="PF20684"/>
    </source>
</evidence>
<evidence type="ECO:0000256" key="5">
    <source>
        <dbReference type="ARBA" id="ARBA00038359"/>
    </source>
</evidence>
<evidence type="ECO:0000256" key="3">
    <source>
        <dbReference type="ARBA" id="ARBA00022989"/>
    </source>
</evidence>
<evidence type="ECO:0000256" key="7">
    <source>
        <dbReference type="SAM" id="Phobius"/>
    </source>
</evidence>
<sequence>MSLLHWTPENAMENASGPLLNICIIFACLETFFIIAFMFSWHYNNSNSNNTKAVYIFVLIGYLFCFGGVVMGILKITIGGAGVHAKSLDPKTIRTMLQLVKAHEIIYVLSIPFPKLAIMCLYFRLFTSKFAHCVLYMTGFIVVGAFLFGLVAPLANCRPFHSFWDRKVPMTCTMDIMAAFRYYSIPNIATDVAMVIIPIPAVWKLHVGLLTKLGVLLTFLIMTFGIVTAVLRFVAFLDSNLFHDITYLSVTTTGWTIIEPGVYLIAATMPTLRPLLRKMFKRVTHTLPSSQRRTSCFRSTVDSDSKDIEADSAHPRLLRSKPSEREFVQTIGRVPSRALLLDEYHSMQGRLPTDRSPQDRSPQGRWPNDSSPQDRRPNTLSPLDRWPNDRWPQDRSPQSPHLQDRSLQAQYAQDRSPRVPYSPNMSPRVPYSPSTSPQVRVPKNKWWQDRGAKEQSPKERPRKERAVKERPPKERGSKRHRSADEESMVCADAIIHESMGQQGRNPDGTLHIWSLQPSIRLSPLRTSFLGSSK</sequence>
<comment type="subcellular location">
    <subcellularLocation>
        <location evidence="1">Membrane</location>
        <topology evidence="1">Multi-pass membrane protein</topology>
    </subcellularLocation>
</comment>
<proteinExistence type="inferred from homology"/>
<dbReference type="Pfam" id="PF20684">
    <property type="entry name" value="Fung_rhodopsin"/>
    <property type="match status" value="1"/>
</dbReference>
<dbReference type="Proteomes" id="UP000481861">
    <property type="component" value="Unassembled WGS sequence"/>
</dbReference>
<accession>A0A7C8MBI4</accession>
<feature type="domain" description="Rhodopsin" evidence="8">
    <location>
        <begin position="58"/>
        <end position="278"/>
    </location>
</feature>
<evidence type="ECO:0000256" key="1">
    <source>
        <dbReference type="ARBA" id="ARBA00004141"/>
    </source>
</evidence>